<evidence type="ECO:0000313" key="2">
    <source>
        <dbReference type="Proteomes" id="UP000552683"/>
    </source>
</evidence>
<sequence length="654" mass="73887">MINSSNNVSFLKLPDIDIARVNKTQSLKETVKVGDESMTSAEYLNRQAQIEYRAKDFLRAQSSGIISKLRVNNVMDISDSNTLNKGEFNINNLLGRNSGLDYHYSSSPTLTGDFARYDFTYLGSRYSVNQEQRIDSVVNDHNALKEIKQKYGVDTSNAYLNGSLRGERYFQGINADPHSINMSFIDQSGYLENTKSSNLNSYASSSTLHTKYGDVEVFLDLYGDNDKLGIGKFSSNAILFNFDSNGDGILNSSDKLFSKLKVRGYDKDGNEKIANLSDVVSDIDLTKFINSDVVNWNQKRRDIINSESLANNDMRNFVDTTNIDHRISYYSSNPYAVFAPESRYKKIESDGVKNFFDAYADKDGWVDLRNNNVFNKNSLFNNFAYEKVGFDGKLKLSEFNPIIGSDAPKDKDFSYNGYQRSSFMKFYGDYNKELDAHNKDIEWLSKNLKDYNVENADELISKLSQSKSAYMVAMENEFEAATGLKFSEENLEKVRRAFETDIDRAASSLRDSDSVIAMKLNDNGSITLKFDSGREIEVTELYSDTGKLLGDKTRRASLNLETKAMSDIELGSISFNNIGILDTDGKYKTLQEIGASAIKSFSTKHGKQFLIYLGDNKTLTAKDLYNISFLNNELDKGANVGEKDRFYKKIDVRV</sequence>
<proteinExistence type="predicted"/>
<dbReference type="AlphaFoldDB" id="A0A842JEZ9"/>
<protein>
    <submittedName>
        <fullName evidence="1">Response regulator</fullName>
    </submittedName>
</protein>
<evidence type="ECO:0000313" key="1">
    <source>
        <dbReference type="EMBL" id="MBC2883604.1"/>
    </source>
</evidence>
<dbReference type="RefSeq" id="WP_185899106.1">
    <property type="nucleotide sequence ID" value="NZ_JACLZK010000002.1"/>
</dbReference>
<gene>
    <name evidence="1" type="ORF">H7R39_10145</name>
</gene>
<keyword evidence="2" id="KW-1185">Reference proteome</keyword>
<reference evidence="1 2" key="1">
    <citation type="submission" date="2020-08" db="EMBL/GenBank/DDBJ databases">
        <title>Complete genome and description of Campylobacter massiliensis Marseille-Q3452 sp. nov.</title>
        <authorList>
            <person name="Antezack A."/>
        </authorList>
    </citation>
    <scope>NUCLEOTIDE SEQUENCE [LARGE SCALE GENOMIC DNA]</scope>
    <source>
        <strain evidence="1 2">Marseille-Q3452</strain>
    </source>
</reference>
<dbReference type="Proteomes" id="UP000552683">
    <property type="component" value="Unassembled WGS sequence"/>
</dbReference>
<accession>A0A842JEZ9</accession>
<name>A0A842JEZ9_9BACT</name>
<comment type="caution">
    <text evidence="1">The sequence shown here is derived from an EMBL/GenBank/DDBJ whole genome shotgun (WGS) entry which is preliminary data.</text>
</comment>
<dbReference type="EMBL" id="JACLZK010000002">
    <property type="protein sequence ID" value="MBC2883604.1"/>
    <property type="molecule type" value="Genomic_DNA"/>
</dbReference>
<organism evidence="1 2">
    <name type="scientific">Campylobacter massiliensis</name>
    <dbReference type="NCBI Taxonomy" id="2762557"/>
    <lineage>
        <taxon>Bacteria</taxon>
        <taxon>Pseudomonadati</taxon>
        <taxon>Campylobacterota</taxon>
        <taxon>Epsilonproteobacteria</taxon>
        <taxon>Campylobacterales</taxon>
        <taxon>Campylobacteraceae</taxon>
        <taxon>Campylobacter</taxon>
    </lineage>
</organism>